<dbReference type="STRING" id="573413.Spirs_2749"/>
<comment type="function">
    <text evidence="1">Zinc chaperone that directly transfers zinc cofactor to target proteins, thereby activating them. Zinc is transferred from the CXCC motif in the GTPase domain to the zinc binding site in target proteins in a process requiring GTP hydrolysis.</text>
</comment>
<dbReference type="InterPro" id="IPR011629">
    <property type="entry name" value="CobW-like_C"/>
</dbReference>
<gene>
    <name evidence="4" type="ordered locus">Spirs_2749</name>
</gene>
<dbReference type="Gene3D" id="3.40.50.300">
    <property type="entry name" value="P-loop containing nucleotide triphosphate hydrolases"/>
    <property type="match status" value="1"/>
</dbReference>
<dbReference type="PANTHER" id="PTHR13748">
    <property type="entry name" value="COBW-RELATED"/>
    <property type="match status" value="1"/>
</dbReference>
<name>E1R8U6_SEDSS</name>
<dbReference type="CDD" id="cd03112">
    <property type="entry name" value="CobW-like"/>
    <property type="match status" value="1"/>
</dbReference>
<dbReference type="GO" id="GO:0005737">
    <property type="term" value="C:cytoplasm"/>
    <property type="evidence" value="ECO:0007669"/>
    <property type="project" value="TreeGrafter"/>
</dbReference>
<evidence type="ECO:0000313" key="4">
    <source>
        <dbReference type="EMBL" id="ADK81853.1"/>
    </source>
</evidence>
<reference evidence="4 5" key="1">
    <citation type="journal article" date="2010" name="Stand. Genomic Sci.">
        <title>Complete genome sequence of Spirochaeta smaragdinae type strain (SEBR 4228).</title>
        <authorList>
            <person name="Mavromatis K."/>
            <person name="Yasawong M."/>
            <person name="Chertkov O."/>
            <person name="Lapidus A."/>
            <person name="Lucas S."/>
            <person name="Nolan M."/>
            <person name="Del Rio T.G."/>
            <person name="Tice H."/>
            <person name="Cheng J.F."/>
            <person name="Pitluck S."/>
            <person name="Liolios K."/>
            <person name="Ivanova N."/>
            <person name="Tapia R."/>
            <person name="Han C."/>
            <person name="Bruce D."/>
            <person name="Goodwin L."/>
            <person name="Pati A."/>
            <person name="Chen A."/>
            <person name="Palaniappan K."/>
            <person name="Land M."/>
            <person name="Hauser L."/>
            <person name="Chang Y.J."/>
            <person name="Jeffries C.D."/>
            <person name="Detter J.C."/>
            <person name="Rohde M."/>
            <person name="Brambilla E."/>
            <person name="Spring S."/>
            <person name="Goker M."/>
            <person name="Sikorski J."/>
            <person name="Woyke T."/>
            <person name="Bristow J."/>
            <person name="Eisen J.A."/>
            <person name="Markowitz V."/>
            <person name="Hugenholtz P."/>
            <person name="Klenk H.P."/>
            <person name="Kyrpides N.C."/>
        </authorList>
    </citation>
    <scope>NUCLEOTIDE SEQUENCE [LARGE SCALE GENOMIC DNA]</scope>
    <source>
        <strain evidence="5">DSM 11293 / JCM 15392 / SEBR 4228</strain>
    </source>
</reference>
<dbReference type="EMBL" id="CP002116">
    <property type="protein sequence ID" value="ADK81853.1"/>
    <property type="molecule type" value="Genomic_DNA"/>
</dbReference>
<dbReference type="KEGG" id="ssm:Spirs_2749"/>
<dbReference type="OrthoDB" id="9808822at2"/>
<sequence length="319" mass="34585">MTSNTSKLLLITGFLGSGKTTLLNRLLSLLEAKKVGVIVNEWGAMNIDASLIETKGEDQIVELSGGQIFCSCLSGSFVESVVAMAARGPDYILTEASGLAKPSVLSSIIAEATKRAEGRLIYDGTICIIDAERFLTLRQAVRAIDEQVVYADRYLINKCDLVDEARITEIKEVVASLGPGKPMYTVTEAKINAEILTGDAQSFTMKPNVRYKGWGACGRPSSCVLRTTSPVDPEKLHAFLIEAKRFAFRLKGYLPLAPEGLLHLVDCSDSQISIRPATFGTGGKREEGLVVIGKKLAPPNQEVITGWKQQVGTDIYIEE</sequence>
<organism evidence="4 5">
    <name type="scientific">Sediminispirochaeta smaragdinae (strain DSM 11293 / JCM 15392 / SEBR 4228)</name>
    <name type="common">Spirochaeta smaragdinae</name>
    <dbReference type="NCBI Taxonomy" id="573413"/>
    <lineage>
        <taxon>Bacteria</taxon>
        <taxon>Pseudomonadati</taxon>
        <taxon>Spirochaetota</taxon>
        <taxon>Spirochaetia</taxon>
        <taxon>Spirochaetales</taxon>
        <taxon>Spirochaetaceae</taxon>
        <taxon>Sediminispirochaeta</taxon>
    </lineage>
</organism>
<dbReference type="RefSeq" id="WP_013255314.1">
    <property type="nucleotide sequence ID" value="NC_014364.1"/>
</dbReference>
<dbReference type="InterPro" id="IPR027417">
    <property type="entry name" value="P-loop_NTPase"/>
</dbReference>
<dbReference type="HOGENOM" id="CLU_017452_1_4_12"/>
<dbReference type="PANTHER" id="PTHR13748:SF62">
    <property type="entry name" value="COBW DOMAIN-CONTAINING PROTEIN"/>
    <property type="match status" value="1"/>
</dbReference>
<dbReference type="eggNOG" id="COG0523">
    <property type="taxonomic scope" value="Bacteria"/>
</dbReference>
<proteinExistence type="predicted"/>
<dbReference type="Proteomes" id="UP000002318">
    <property type="component" value="Chromosome"/>
</dbReference>
<dbReference type="SUPFAM" id="SSF52540">
    <property type="entry name" value="P-loop containing nucleoside triphosphate hydrolases"/>
    <property type="match status" value="1"/>
</dbReference>
<dbReference type="InterPro" id="IPR003495">
    <property type="entry name" value="CobW/HypB/UreG_nucleotide-bd"/>
</dbReference>
<evidence type="ECO:0000259" key="2">
    <source>
        <dbReference type="Pfam" id="PF02492"/>
    </source>
</evidence>
<evidence type="ECO:0000313" key="5">
    <source>
        <dbReference type="Proteomes" id="UP000002318"/>
    </source>
</evidence>
<protein>
    <submittedName>
        <fullName evidence="4">Cobalamin synthesis protein P47K</fullName>
    </submittedName>
</protein>
<dbReference type="AlphaFoldDB" id="E1R8U6"/>
<dbReference type="SUPFAM" id="SSF90002">
    <property type="entry name" value="Hypothetical protein YjiA, C-terminal domain"/>
    <property type="match status" value="1"/>
</dbReference>
<dbReference type="InterPro" id="IPR051316">
    <property type="entry name" value="Zinc-reg_GTPase_activator"/>
</dbReference>
<accession>E1R8U6</accession>
<evidence type="ECO:0000259" key="3">
    <source>
        <dbReference type="Pfam" id="PF07683"/>
    </source>
</evidence>
<keyword evidence="5" id="KW-1185">Reference proteome</keyword>
<feature type="domain" description="CobW C-terminal" evidence="3">
    <location>
        <begin position="221"/>
        <end position="298"/>
    </location>
</feature>
<feature type="domain" description="CobW/HypB/UreG nucleotide-binding" evidence="2">
    <location>
        <begin position="9"/>
        <end position="183"/>
    </location>
</feature>
<evidence type="ECO:0000256" key="1">
    <source>
        <dbReference type="ARBA" id="ARBA00045658"/>
    </source>
</evidence>
<dbReference type="Pfam" id="PF07683">
    <property type="entry name" value="CobW_C"/>
    <property type="match status" value="1"/>
</dbReference>
<dbReference type="Pfam" id="PF02492">
    <property type="entry name" value="cobW"/>
    <property type="match status" value="1"/>
</dbReference>